<feature type="chain" id="PRO_5020645025" evidence="1">
    <location>
        <begin position="17"/>
        <end position="181"/>
    </location>
</feature>
<dbReference type="OrthoDB" id="4760845at2"/>
<dbReference type="AlphaFoldDB" id="A0A4Q7Z260"/>
<evidence type="ECO:0000256" key="1">
    <source>
        <dbReference type="SAM" id="SignalP"/>
    </source>
</evidence>
<name>A0A4Q7Z260_9BACT</name>
<keyword evidence="3" id="KW-1185">Reference proteome</keyword>
<reference evidence="2 3" key="1">
    <citation type="submission" date="2019-02" db="EMBL/GenBank/DDBJ databases">
        <title>Genomic Encyclopedia of Archaeal and Bacterial Type Strains, Phase II (KMG-II): from individual species to whole genera.</title>
        <authorList>
            <person name="Goeker M."/>
        </authorList>
    </citation>
    <scope>NUCLEOTIDE SEQUENCE [LARGE SCALE GENOMIC DNA]</scope>
    <source>
        <strain evidence="2 3">DSM 18101</strain>
    </source>
</reference>
<keyword evidence="1" id="KW-0732">Signal</keyword>
<accession>A0A4Q7Z260</accession>
<proteinExistence type="predicted"/>
<dbReference type="Proteomes" id="UP000292958">
    <property type="component" value="Unassembled WGS sequence"/>
</dbReference>
<gene>
    <name evidence="2" type="ORF">BDD14_5318</name>
</gene>
<sequence length="181" mass="19709">MKLTVFCLFFALTAGAQTPTEHLPVTDAEKIADALTAAPNFITDGATIVDYPATKGGEFRVLRQGTSEWTCLPGPPPGSKHDDPGCFDKVFFQWLKDGLAGRPQHAERLGVSYMFMGQWVPGASGGVFHVGPHIMLVTPHPEDLQGFTRGGQNGTYIIHLPLPSQADQWFLVIPIQEADKH</sequence>
<evidence type="ECO:0000313" key="3">
    <source>
        <dbReference type="Proteomes" id="UP000292958"/>
    </source>
</evidence>
<comment type="caution">
    <text evidence="2">The sequence shown here is derived from an EMBL/GenBank/DDBJ whole genome shotgun (WGS) entry which is preliminary data.</text>
</comment>
<feature type="signal peptide" evidence="1">
    <location>
        <begin position="1"/>
        <end position="16"/>
    </location>
</feature>
<evidence type="ECO:0000313" key="2">
    <source>
        <dbReference type="EMBL" id="RZU43635.1"/>
    </source>
</evidence>
<protein>
    <submittedName>
        <fullName evidence="2">Uncharacterized protein</fullName>
    </submittedName>
</protein>
<dbReference type="EMBL" id="SHKW01000001">
    <property type="protein sequence ID" value="RZU43635.1"/>
    <property type="molecule type" value="Genomic_DNA"/>
</dbReference>
<organism evidence="2 3">
    <name type="scientific">Edaphobacter modestus</name>
    <dbReference type="NCBI Taxonomy" id="388466"/>
    <lineage>
        <taxon>Bacteria</taxon>
        <taxon>Pseudomonadati</taxon>
        <taxon>Acidobacteriota</taxon>
        <taxon>Terriglobia</taxon>
        <taxon>Terriglobales</taxon>
        <taxon>Acidobacteriaceae</taxon>
        <taxon>Edaphobacter</taxon>
    </lineage>
</organism>
<dbReference type="RefSeq" id="WP_130422338.1">
    <property type="nucleotide sequence ID" value="NZ_SHKW01000001.1"/>
</dbReference>